<feature type="compositionally biased region" description="Low complexity" evidence="3">
    <location>
        <begin position="243"/>
        <end position="254"/>
    </location>
</feature>
<comment type="caution">
    <text evidence="5">The sequence shown here is derived from an EMBL/GenBank/DDBJ whole genome shotgun (WGS) entry which is preliminary data.</text>
</comment>
<dbReference type="GO" id="GO:0062129">
    <property type="term" value="C:chitin-based extracellular matrix"/>
    <property type="evidence" value="ECO:0007669"/>
    <property type="project" value="TreeGrafter"/>
</dbReference>
<dbReference type="EMBL" id="QCYY01001911">
    <property type="protein sequence ID" value="ROT74305.1"/>
    <property type="molecule type" value="Genomic_DNA"/>
</dbReference>
<dbReference type="InterPro" id="IPR000618">
    <property type="entry name" value="Insect_cuticle"/>
</dbReference>
<dbReference type="GO" id="GO:0008010">
    <property type="term" value="F:structural constituent of chitin-based larval cuticle"/>
    <property type="evidence" value="ECO:0007669"/>
    <property type="project" value="TreeGrafter"/>
</dbReference>
<dbReference type="PANTHER" id="PTHR10380">
    <property type="entry name" value="CUTICLE PROTEIN"/>
    <property type="match status" value="1"/>
</dbReference>
<keyword evidence="4" id="KW-0732">Signal</keyword>
<accession>A0A3R7QQ16</accession>
<reference evidence="5 6" key="1">
    <citation type="submission" date="2018-04" db="EMBL/GenBank/DDBJ databases">
        <authorList>
            <person name="Zhang X."/>
            <person name="Yuan J."/>
            <person name="Li F."/>
            <person name="Xiang J."/>
        </authorList>
    </citation>
    <scope>NUCLEOTIDE SEQUENCE [LARGE SCALE GENOMIC DNA]</scope>
    <source>
        <tissue evidence="5">Muscle</tissue>
    </source>
</reference>
<sequence>ILELTPNAIMGVNQATWTVFIVLLGLTCAPFSAAESRDGYEGPLLSTFKAISQNLRQNADGTYEFSFSLPQQSRSEQRDADGKVTGAFAFVDPEGEEVSVNFDADDEGYKPESDALPEAPEDTDDVQNARQEFLKFYEETVKYLEALASDEEDDDDDSSSSEEDDYDDDSSSEEDDDDDSDEDSDEEEEEEDEEDEEEEDEQPFRFGRQRKFDGRVGRRVNEPSRVAPKAPRGGASFPPPFPSFGRRISSSYDQ</sequence>
<dbReference type="PROSITE" id="PS00233">
    <property type="entry name" value="CHIT_BIND_RR_1"/>
    <property type="match status" value="1"/>
</dbReference>
<dbReference type="OrthoDB" id="6351272at2759"/>
<keyword evidence="1 2" id="KW-0193">Cuticle</keyword>
<evidence type="ECO:0000256" key="4">
    <source>
        <dbReference type="SAM" id="SignalP"/>
    </source>
</evidence>
<feature type="region of interest" description="Disordered" evidence="3">
    <location>
        <begin position="144"/>
        <end position="254"/>
    </location>
</feature>
<keyword evidence="6" id="KW-1185">Reference proteome</keyword>
<evidence type="ECO:0000256" key="3">
    <source>
        <dbReference type="SAM" id="MobiDB-lite"/>
    </source>
</evidence>
<feature type="compositionally biased region" description="Basic and acidic residues" evidence="3">
    <location>
        <begin position="210"/>
        <end position="222"/>
    </location>
</feature>
<dbReference type="AlphaFoldDB" id="A0A3R7QQ16"/>
<gene>
    <name evidence="5" type="ORF">C7M84_007190</name>
</gene>
<reference evidence="5 6" key="2">
    <citation type="submission" date="2019-01" db="EMBL/GenBank/DDBJ databases">
        <title>The decoding of complex shrimp genome reveals the adaptation for benthos swimmer, frequently molting mechanism and breeding impact on genome.</title>
        <authorList>
            <person name="Sun Y."/>
            <person name="Gao Y."/>
            <person name="Yu Y."/>
        </authorList>
    </citation>
    <scope>NUCLEOTIDE SEQUENCE [LARGE SCALE GENOMIC DNA]</scope>
    <source>
        <tissue evidence="5">Muscle</tissue>
    </source>
</reference>
<evidence type="ECO:0000256" key="1">
    <source>
        <dbReference type="ARBA" id="ARBA00022460"/>
    </source>
</evidence>
<feature type="region of interest" description="Disordered" evidence="3">
    <location>
        <begin position="102"/>
        <end position="125"/>
    </location>
</feature>
<dbReference type="PROSITE" id="PS51155">
    <property type="entry name" value="CHIT_BIND_RR_2"/>
    <property type="match status" value="1"/>
</dbReference>
<evidence type="ECO:0000313" key="6">
    <source>
        <dbReference type="Proteomes" id="UP000283509"/>
    </source>
</evidence>
<feature type="non-terminal residue" evidence="5">
    <location>
        <position position="1"/>
    </location>
</feature>
<evidence type="ECO:0000313" key="5">
    <source>
        <dbReference type="EMBL" id="ROT74305.1"/>
    </source>
</evidence>
<dbReference type="Pfam" id="PF00379">
    <property type="entry name" value="Chitin_bind_4"/>
    <property type="match status" value="1"/>
</dbReference>
<feature type="signal peptide" evidence="4">
    <location>
        <begin position="1"/>
        <end position="34"/>
    </location>
</feature>
<protein>
    <submittedName>
        <fullName evidence="5">Uncharacterized protein</fullName>
    </submittedName>
</protein>
<name>A0A3R7QQ16_PENVA</name>
<organism evidence="5 6">
    <name type="scientific">Penaeus vannamei</name>
    <name type="common">Whiteleg shrimp</name>
    <name type="synonym">Litopenaeus vannamei</name>
    <dbReference type="NCBI Taxonomy" id="6689"/>
    <lineage>
        <taxon>Eukaryota</taxon>
        <taxon>Metazoa</taxon>
        <taxon>Ecdysozoa</taxon>
        <taxon>Arthropoda</taxon>
        <taxon>Crustacea</taxon>
        <taxon>Multicrustacea</taxon>
        <taxon>Malacostraca</taxon>
        <taxon>Eumalacostraca</taxon>
        <taxon>Eucarida</taxon>
        <taxon>Decapoda</taxon>
        <taxon>Dendrobranchiata</taxon>
        <taxon>Penaeoidea</taxon>
        <taxon>Penaeidae</taxon>
        <taxon>Penaeus</taxon>
    </lineage>
</organism>
<dbReference type="Proteomes" id="UP000283509">
    <property type="component" value="Unassembled WGS sequence"/>
</dbReference>
<dbReference type="InterPro" id="IPR050468">
    <property type="entry name" value="Cuticle_Struct_Prot"/>
</dbReference>
<feature type="compositionally biased region" description="Acidic residues" evidence="3">
    <location>
        <begin position="148"/>
        <end position="201"/>
    </location>
</feature>
<evidence type="ECO:0000256" key="2">
    <source>
        <dbReference type="PROSITE-ProRule" id="PRU00497"/>
    </source>
</evidence>
<feature type="chain" id="PRO_5018647500" evidence="4">
    <location>
        <begin position="35"/>
        <end position="254"/>
    </location>
</feature>
<proteinExistence type="predicted"/>
<dbReference type="PANTHER" id="PTHR10380:SF196">
    <property type="entry name" value="CUTICULAR PROTEIN 72EA"/>
    <property type="match status" value="1"/>
</dbReference>
<dbReference type="InterPro" id="IPR031311">
    <property type="entry name" value="CHIT_BIND_RR_consensus"/>
</dbReference>